<feature type="compositionally biased region" description="Pro residues" evidence="1">
    <location>
        <begin position="75"/>
        <end position="89"/>
    </location>
</feature>
<evidence type="ECO:0000313" key="3">
    <source>
        <dbReference type="Proteomes" id="UP000266841"/>
    </source>
</evidence>
<name>K0SXV8_THAOC</name>
<feature type="compositionally biased region" description="Basic residues" evidence="1">
    <location>
        <begin position="117"/>
        <end position="132"/>
    </location>
</feature>
<dbReference type="EMBL" id="AGNL01007466">
    <property type="protein sequence ID" value="EJK71253.1"/>
    <property type="molecule type" value="Genomic_DNA"/>
</dbReference>
<proteinExistence type="predicted"/>
<dbReference type="Proteomes" id="UP000266841">
    <property type="component" value="Unassembled WGS sequence"/>
</dbReference>
<feature type="non-terminal residue" evidence="2">
    <location>
        <position position="224"/>
    </location>
</feature>
<keyword evidence="3" id="KW-1185">Reference proteome</keyword>
<accession>K0SXV8</accession>
<reference evidence="2 3" key="1">
    <citation type="journal article" date="2012" name="Genome Biol.">
        <title>Genome and low-iron response of an oceanic diatom adapted to chronic iron limitation.</title>
        <authorList>
            <person name="Lommer M."/>
            <person name="Specht M."/>
            <person name="Roy A.S."/>
            <person name="Kraemer L."/>
            <person name="Andreson R."/>
            <person name="Gutowska M.A."/>
            <person name="Wolf J."/>
            <person name="Bergner S.V."/>
            <person name="Schilhabel M.B."/>
            <person name="Klostermeier U.C."/>
            <person name="Beiko R.G."/>
            <person name="Rosenstiel P."/>
            <person name="Hippler M."/>
            <person name="Laroche J."/>
        </authorList>
    </citation>
    <scope>NUCLEOTIDE SEQUENCE [LARGE SCALE GENOMIC DNA]</scope>
    <source>
        <strain evidence="2 3">CCMP1005</strain>
    </source>
</reference>
<feature type="compositionally biased region" description="Basic residues" evidence="1">
    <location>
        <begin position="188"/>
        <end position="200"/>
    </location>
</feature>
<dbReference type="AlphaFoldDB" id="K0SXV8"/>
<evidence type="ECO:0000256" key="1">
    <source>
        <dbReference type="SAM" id="MobiDB-lite"/>
    </source>
</evidence>
<evidence type="ECO:0000313" key="2">
    <source>
        <dbReference type="EMBL" id="EJK71253.1"/>
    </source>
</evidence>
<sequence length="224" mass="24565">MLRALFCFRCRCLSSKRFSATSSHRVLVLVVSFRSSPPKFRQGGINTAVPGYGTGGQTEEERPSFRDGLDGPNPASRPPPPGGRLPPRLPRASLRAVPSAGRRGEDTDDTDEDAVPRPRRRSPPYRWRRGAGRRVEGPVPQRQDGDAREGPGGGAPGPRGPRRVRDPQLGLQAGVSGRVDETDDGWRAARRSLRTARRRREGFGTGRPRVRGRTHGARATVRRA</sequence>
<comment type="caution">
    <text evidence="2">The sequence shown here is derived from an EMBL/GenBank/DDBJ whole genome shotgun (WGS) entry which is preliminary data.</text>
</comment>
<gene>
    <name evidence="2" type="ORF">THAOC_07327</name>
</gene>
<feature type="compositionally biased region" description="Basic residues" evidence="1">
    <location>
        <begin position="208"/>
        <end position="224"/>
    </location>
</feature>
<organism evidence="2 3">
    <name type="scientific">Thalassiosira oceanica</name>
    <name type="common">Marine diatom</name>
    <dbReference type="NCBI Taxonomy" id="159749"/>
    <lineage>
        <taxon>Eukaryota</taxon>
        <taxon>Sar</taxon>
        <taxon>Stramenopiles</taxon>
        <taxon>Ochrophyta</taxon>
        <taxon>Bacillariophyta</taxon>
        <taxon>Coscinodiscophyceae</taxon>
        <taxon>Thalassiosirophycidae</taxon>
        <taxon>Thalassiosirales</taxon>
        <taxon>Thalassiosiraceae</taxon>
        <taxon>Thalassiosira</taxon>
    </lineage>
</organism>
<feature type="compositionally biased region" description="Basic and acidic residues" evidence="1">
    <location>
        <begin position="59"/>
        <end position="69"/>
    </location>
</feature>
<feature type="region of interest" description="Disordered" evidence="1">
    <location>
        <begin position="39"/>
        <end position="224"/>
    </location>
</feature>
<protein>
    <submittedName>
        <fullName evidence="2">Uncharacterized protein</fullName>
    </submittedName>
</protein>
<feature type="compositionally biased region" description="Basic and acidic residues" evidence="1">
    <location>
        <begin position="178"/>
        <end position="187"/>
    </location>
</feature>